<reference evidence="12" key="1">
    <citation type="submission" date="2021-06" db="EMBL/GenBank/DDBJ databases">
        <authorList>
            <person name="Hodson N. C."/>
            <person name="Mongue J. A."/>
            <person name="Jaron S. K."/>
        </authorList>
    </citation>
    <scope>NUCLEOTIDE SEQUENCE</scope>
</reference>
<dbReference type="GO" id="GO:0043171">
    <property type="term" value="P:peptide catabolic process"/>
    <property type="evidence" value="ECO:0007669"/>
    <property type="project" value="TreeGrafter"/>
</dbReference>
<dbReference type="EMBL" id="CAJVCH010527855">
    <property type="protein sequence ID" value="CAG7822931.1"/>
    <property type="molecule type" value="Genomic_DNA"/>
</dbReference>
<keyword evidence="6" id="KW-0732">Signal</keyword>
<evidence type="ECO:0000313" key="12">
    <source>
        <dbReference type="EMBL" id="CAG7822931.1"/>
    </source>
</evidence>
<organism evidence="12 13">
    <name type="scientific">Allacma fusca</name>
    <dbReference type="NCBI Taxonomy" id="39272"/>
    <lineage>
        <taxon>Eukaryota</taxon>
        <taxon>Metazoa</taxon>
        <taxon>Ecdysozoa</taxon>
        <taxon>Arthropoda</taxon>
        <taxon>Hexapoda</taxon>
        <taxon>Collembola</taxon>
        <taxon>Symphypleona</taxon>
        <taxon>Sminthuridae</taxon>
        <taxon>Allacma</taxon>
    </lineage>
</organism>
<sequence length="72" mass="8113">MSTDLDNFEPLNIPTISLLGDDERYSWYHHTEADAITAASVNSTELDRCLALWTSTAYIIADLQNKVPRLSK</sequence>
<evidence type="ECO:0008006" key="14">
    <source>
        <dbReference type="Google" id="ProtNLM"/>
    </source>
</evidence>
<evidence type="ECO:0000256" key="10">
    <source>
        <dbReference type="ARBA" id="ARBA00023145"/>
    </source>
</evidence>
<proteinExistence type="inferred from homology"/>
<keyword evidence="7" id="KW-0378">Hydrolase</keyword>
<comment type="subcellular location">
    <subcellularLocation>
        <location evidence="1">Secreted</location>
    </subcellularLocation>
</comment>
<evidence type="ECO:0000256" key="7">
    <source>
        <dbReference type="ARBA" id="ARBA00022801"/>
    </source>
</evidence>
<evidence type="ECO:0000256" key="8">
    <source>
        <dbReference type="ARBA" id="ARBA00022833"/>
    </source>
</evidence>
<evidence type="ECO:0000256" key="9">
    <source>
        <dbReference type="ARBA" id="ARBA00023049"/>
    </source>
</evidence>
<keyword evidence="3" id="KW-0964">Secreted</keyword>
<dbReference type="GO" id="GO:0005615">
    <property type="term" value="C:extracellular space"/>
    <property type="evidence" value="ECO:0007669"/>
    <property type="project" value="TreeGrafter"/>
</dbReference>
<evidence type="ECO:0000256" key="1">
    <source>
        <dbReference type="ARBA" id="ARBA00004613"/>
    </source>
</evidence>
<evidence type="ECO:0000256" key="3">
    <source>
        <dbReference type="ARBA" id="ARBA00022525"/>
    </source>
</evidence>
<protein>
    <recommendedName>
        <fullName evidence="14">Peptidase M28 domain-containing protein</fullName>
    </recommendedName>
</protein>
<keyword evidence="10" id="KW-0865">Zymogen</keyword>
<dbReference type="GO" id="GO:0046872">
    <property type="term" value="F:metal ion binding"/>
    <property type="evidence" value="ECO:0007669"/>
    <property type="project" value="UniProtKB-KW"/>
</dbReference>
<keyword evidence="4" id="KW-0645">Protease</keyword>
<keyword evidence="5" id="KW-0479">Metal-binding</keyword>
<dbReference type="AlphaFoldDB" id="A0A8J2KWQ3"/>
<dbReference type="GO" id="GO:0070573">
    <property type="term" value="F:metallodipeptidase activity"/>
    <property type="evidence" value="ECO:0007669"/>
    <property type="project" value="InterPro"/>
</dbReference>
<evidence type="ECO:0000313" key="13">
    <source>
        <dbReference type="Proteomes" id="UP000708208"/>
    </source>
</evidence>
<dbReference type="InterPro" id="IPR039866">
    <property type="entry name" value="CPQ"/>
</dbReference>
<gene>
    <name evidence="12" type="ORF">AFUS01_LOCUS33172</name>
</gene>
<evidence type="ECO:0000256" key="4">
    <source>
        <dbReference type="ARBA" id="ARBA00022670"/>
    </source>
</evidence>
<dbReference type="GO" id="GO:0006508">
    <property type="term" value="P:proteolysis"/>
    <property type="evidence" value="ECO:0007669"/>
    <property type="project" value="UniProtKB-KW"/>
</dbReference>
<comment type="similarity">
    <text evidence="2">Belongs to the peptidase M28 family.</text>
</comment>
<evidence type="ECO:0000256" key="2">
    <source>
        <dbReference type="ARBA" id="ARBA00010918"/>
    </source>
</evidence>
<dbReference type="PANTHER" id="PTHR12053:SF3">
    <property type="entry name" value="CARBOXYPEPTIDASE Q"/>
    <property type="match status" value="1"/>
</dbReference>
<name>A0A8J2KWQ3_9HEXA</name>
<keyword evidence="11" id="KW-0325">Glycoprotein</keyword>
<evidence type="ECO:0000256" key="5">
    <source>
        <dbReference type="ARBA" id="ARBA00022723"/>
    </source>
</evidence>
<keyword evidence="13" id="KW-1185">Reference proteome</keyword>
<evidence type="ECO:0000256" key="6">
    <source>
        <dbReference type="ARBA" id="ARBA00022729"/>
    </source>
</evidence>
<dbReference type="Proteomes" id="UP000708208">
    <property type="component" value="Unassembled WGS sequence"/>
</dbReference>
<dbReference type="PANTHER" id="PTHR12053">
    <property type="entry name" value="PROTEASE FAMILY M28 PLASMA GLUTAMATE CARBOXYPEPTIDASE-RELATED"/>
    <property type="match status" value="1"/>
</dbReference>
<keyword evidence="9" id="KW-0482">Metalloprotease</keyword>
<comment type="caution">
    <text evidence="12">The sequence shown here is derived from an EMBL/GenBank/DDBJ whole genome shotgun (WGS) entry which is preliminary data.</text>
</comment>
<accession>A0A8J2KWQ3</accession>
<evidence type="ECO:0000256" key="11">
    <source>
        <dbReference type="ARBA" id="ARBA00023180"/>
    </source>
</evidence>
<keyword evidence="8" id="KW-0862">Zinc</keyword>